<dbReference type="OrthoDB" id="4838114at2759"/>
<feature type="compositionally biased region" description="Basic and acidic residues" evidence="1">
    <location>
        <begin position="202"/>
        <end position="218"/>
    </location>
</feature>
<feature type="compositionally biased region" description="Polar residues" evidence="1">
    <location>
        <begin position="25"/>
        <end position="40"/>
    </location>
</feature>
<proteinExistence type="predicted"/>
<feature type="compositionally biased region" description="Polar residues" evidence="1">
    <location>
        <begin position="190"/>
        <end position="201"/>
    </location>
</feature>
<feature type="compositionally biased region" description="Low complexity" evidence="1">
    <location>
        <begin position="78"/>
        <end position="96"/>
    </location>
</feature>
<reference evidence="2 3" key="1">
    <citation type="submission" date="2016-05" db="EMBL/GenBank/DDBJ databases">
        <title>A degradative enzymes factory behind the ericoid mycorrhizal symbiosis.</title>
        <authorList>
            <consortium name="DOE Joint Genome Institute"/>
            <person name="Martino E."/>
            <person name="Morin E."/>
            <person name="Grelet G."/>
            <person name="Kuo A."/>
            <person name="Kohler A."/>
            <person name="Daghino S."/>
            <person name="Barry K."/>
            <person name="Choi C."/>
            <person name="Cichocki N."/>
            <person name="Clum A."/>
            <person name="Copeland A."/>
            <person name="Hainaut M."/>
            <person name="Haridas S."/>
            <person name="Labutti K."/>
            <person name="Lindquist E."/>
            <person name="Lipzen A."/>
            <person name="Khouja H.-R."/>
            <person name="Murat C."/>
            <person name="Ohm R."/>
            <person name="Olson A."/>
            <person name="Spatafora J."/>
            <person name="Veneault-Fourrey C."/>
            <person name="Henrissat B."/>
            <person name="Grigoriev I."/>
            <person name="Martin F."/>
            <person name="Perotto S."/>
        </authorList>
    </citation>
    <scope>NUCLEOTIDE SEQUENCE [LARGE SCALE GENOMIC DNA]</scope>
    <source>
        <strain evidence="2 3">UAMH 7357</strain>
    </source>
</reference>
<feature type="region of interest" description="Disordered" evidence="1">
    <location>
        <begin position="78"/>
        <end position="120"/>
    </location>
</feature>
<feature type="compositionally biased region" description="Low complexity" evidence="1">
    <location>
        <begin position="153"/>
        <end position="164"/>
    </location>
</feature>
<gene>
    <name evidence="2" type="ORF">NA56DRAFT_122063</name>
</gene>
<dbReference type="EMBL" id="KZ613480">
    <property type="protein sequence ID" value="PMD21729.1"/>
    <property type="molecule type" value="Genomic_DNA"/>
</dbReference>
<organism evidence="2 3">
    <name type="scientific">Hyaloscypha hepaticicola</name>
    <dbReference type="NCBI Taxonomy" id="2082293"/>
    <lineage>
        <taxon>Eukaryota</taxon>
        <taxon>Fungi</taxon>
        <taxon>Dikarya</taxon>
        <taxon>Ascomycota</taxon>
        <taxon>Pezizomycotina</taxon>
        <taxon>Leotiomycetes</taxon>
        <taxon>Helotiales</taxon>
        <taxon>Hyaloscyphaceae</taxon>
        <taxon>Hyaloscypha</taxon>
    </lineage>
</organism>
<evidence type="ECO:0000256" key="1">
    <source>
        <dbReference type="SAM" id="MobiDB-lite"/>
    </source>
</evidence>
<feature type="compositionally biased region" description="Basic residues" evidence="1">
    <location>
        <begin position="246"/>
        <end position="255"/>
    </location>
</feature>
<feature type="compositionally biased region" description="Polar residues" evidence="1">
    <location>
        <begin position="49"/>
        <end position="63"/>
    </location>
</feature>
<keyword evidence="3" id="KW-1185">Reference proteome</keyword>
<dbReference type="AlphaFoldDB" id="A0A2J6Q635"/>
<feature type="region of interest" description="Disordered" evidence="1">
    <location>
        <begin position="147"/>
        <end position="262"/>
    </location>
</feature>
<sequence length="262" mass="28134">MSISSITSLSTSSPLSTKAHTYAASTTDLSRMSSNNTSTALPPPRKSSRLASNLSSLVTNTKSSFHSASQSAHTFLYSDPFATPTSSTSTSYIPPSRNTYDSKEDKAEEQRPKTPTSIAAWKKGFLSKARKPSMPKISLAYTAGVVRPRENSDASSSKANLSNASPPPTEPEKETSEPIEASESEPKSLRMSTSPLNTSSETRFEAKDSEKITYDDIMKAAGEVIPSPTSMSTPKERRAMSFSRLVRTKSGKGRAAKSQSST</sequence>
<feature type="compositionally biased region" description="Basic and acidic residues" evidence="1">
    <location>
        <begin position="100"/>
        <end position="112"/>
    </location>
</feature>
<accession>A0A2J6Q635</accession>
<feature type="region of interest" description="Disordered" evidence="1">
    <location>
        <begin position="25"/>
        <end position="63"/>
    </location>
</feature>
<dbReference type="Proteomes" id="UP000235672">
    <property type="component" value="Unassembled WGS sequence"/>
</dbReference>
<evidence type="ECO:0000313" key="2">
    <source>
        <dbReference type="EMBL" id="PMD21729.1"/>
    </source>
</evidence>
<dbReference type="STRING" id="1745343.A0A2J6Q635"/>
<name>A0A2J6Q635_9HELO</name>
<evidence type="ECO:0000313" key="3">
    <source>
        <dbReference type="Proteomes" id="UP000235672"/>
    </source>
</evidence>
<protein>
    <submittedName>
        <fullName evidence="2">Uncharacterized protein</fullName>
    </submittedName>
</protein>